<evidence type="ECO:0000313" key="2">
    <source>
        <dbReference type="EMBL" id="GGA33494.1"/>
    </source>
</evidence>
<evidence type="ECO:0000313" key="3">
    <source>
        <dbReference type="Proteomes" id="UP000609323"/>
    </source>
</evidence>
<comment type="caution">
    <text evidence="2">The sequence shown here is derived from an EMBL/GenBank/DDBJ whole genome shotgun (WGS) entry which is preliminary data.</text>
</comment>
<sequence>MEEPAGSRGEPIEVGVSASIPEQTCIAACGSAESYLSGWAEFNRLKWGCRYAIQKFQNGDSDYYSEGLFFEGKRGKWFLPPLNAYHPFTFHPGAASKPHKLNSRWQETAEMLIHEMKAHMGSAPIVFPPGITDMRPFIWSGFHVWMKYTYYLKLPFKLEEASSEIRGKIRKAAAKGYRTERSVNMAEVLDCLRGTEDRKGFNHHLTVEDLELARSLLGDEAFRCYVCYAPDGKAVSASVVLALNSHLAQGWVAGSKSEYITSGVVQLSQSYAFEDLSQDGFAYFDFAGANIPSVSKSKASWGAELVPYYLVQKKNLKHLLRTGYEWGMGLHKNQGSAGK</sequence>
<dbReference type="Proteomes" id="UP000609323">
    <property type="component" value="Unassembled WGS sequence"/>
</dbReference>
<dbReference type="EMBL" id="BMHF01000005">
    <property type="protein sequence ID" value="GGA33494.1"/>
    <property type="molecule type" value="Genomic_DNA"/>
</dbReference>
<dbReference type="Gene3D" id="3.40.630.30">
    <property type="match status" value="1"/>
</dbReference>
<evidence type="ECO:0000259" key="1">
    <source>
        <dbReference type="Pfam" id="PF13480"/>
    </source>
</evidence>
<accession>A0ABQ1FXS6</accession>
<gene>
    <name evidence="2" type="ORF">GCM10010917_18340</name>
</gene>
<dbReference type="InterPro" id="IPR038740">
    <property type="entry name" value="BioF2-like_GNAT_dom"/>
</dbReference>
<dbReference type="InterPro" id="IPR016181">
    <property type="entry name" value="Acyl_CoA_acyltransferase"/>
</dbReference>
<proteinExistence type="predicted"/>
<keyword evidence="3" id="KW-1185">Reference proteome</keyword>
<protein>
    <recommendedName>
        <fullName evidence="1">BioF2-like acetyltransferase domain-containing protein</fullName>
    </recommendedName>
</protein>
<feature type="domain" description="BioF2-like acetyltransferase" evidence="1">
    <location>
        <begin position="163"/>
        <end position="289"/>
    </location>
</feature>
<dbReference type="Pfam" id="PF13480">
    <property type="entry name" value="Acetyltransf_6"/>
    <property type="match status" value="1"/>
</dbReference>
<name>A0ABQ1FXS6_9BACL</name>
<organism evidence="2 3">
    <name type="scientific">Paenibacillus physcomitrellae</name>
    <dbReference type="NCBI Taxonomy" id="1619311"/>
    <lineage>
        <taxon>Bacteria</taxon>
        <taxon>Bacillati</taxon>
        <taxon>Bacillota</taxon>
        <taxon>Bacilli</taxon>
        <taxon>Bacillales</taxon>
        <taxon>Paenibacillaceae</taxon>
        <taxon>Paenibacillus</taxon>
    </lineage>
</organism>
<dbReference type="SUPFAM" id="SSF55729">
    <property type="entry name" value="Acyl-CoA N-acyltransferases (Nat)"/>
    <property type="match status" value="1"/>
</dbReference>
<reference evidence="3" key="1">
    <citation type="journal article" date="2019" name="Int. J. Syst. Evol. Microbiol.">
        <title>The Global Catalogue of Microorganisms (GCM) 10K type strain sequencing project: providing services to taxonomists for standard genome sequencing and annotation.</title>
        <authorList>
            <consortium name="The Broad Institute Genomics Platform"/>
            <consortium name="The Broad Institute Genome Sequencing Center for Infectious Disease"/>
            <person name="Wu L."/>
            <person name="Ma J."/>
        </authorList>
    </citation>
    <scope>NUCLEOTIDE SEQUENCE [LARGE SCALE GENOMIC DNA]</scope>
    <source>
        <strain evidence="3">CGMCC 1.15044</strain>
    </source>
</reference>